<protein>
    <submittedName>
        <fullName evidence="5">Monooxygenase</fullName>
    </submittedName>
</protein>
<dbReference type="SUPFAM" id="SSF51905">
    <property type="entry name" value="FAD/NAD(P)-binding domain"/>
    <property type="match status" value="1"/>
</dbReference>
<proteinExistence type="predicted"/>
<evidence type="ECO:0000313" key="6">
    <source>
        <dbReference type="Proteomes" id="UP000664521"/>
    </source>
</evidence>
<reference evidence="5" key="1">
    <citation type="submission" date="2021-03" db="EMBL/GenBank/DDBJ databases">
        <authorList>
            <person name="Tagirdzhanova G."/>
        </authorList>
    </citation>
    <scope>NUCLEOTIDE SEQUENCE</scope>
</reference>
<sequence>MVAVENDPSTYDVAIIGTGLYGIQAARYYLEVHHDAKLVLLEADDVVGGTWSSKRIYSGFWTQTPVKMAEFSDRPMTPPPAEDQFYGFFPAKYSTAYLESYVDNHVYAGESIRDRVLFNSRVDDVTQSQPSDLVDGSTNSRTRWAVTYNTHHKLYASKLIDATGMTSQPQIPSLPGASEFQGRTLHHKSFGQEEKSLLADPSIQKICILGGAKSAADVAYAFAKLDGEKRKNVHWIIREDGNGPSAFFAAQPVGSRYANSNEGFYNRFLAGYLPNSFGRRWSLWKWFLQGTLVGRWYASRLWDGFDKGLRGLMNYQREEGKETGFANLEPDTPVFWQNDSSGVANRPDFLSTLSTKVHIYRQEISHLSKDSITLHPPSIHPSPDPQPTTIPIDILIYCTGWSPTSTLFPPSQASTLGLSTPLTTTDPATQTHWQSLETAADPTILSRFPTLRHPPPYRKLAPTHTPFRLYKAMAPPSDVHSTHSIVFLGKLVVGNNFFTAETQALWAVAYLDGRIRDLAPSRAEVEREVAETVAWDRRRYLNKGEMGSWFYYDVVDYCDGLLEQLGLGSHRRGKGWVGDLMDPCFARDLKGVGEEYRRKYGS</sequence>
<keyword evidence="2" id="KW-0274">FAD</keyword>
<keyword evidence="6" id="KW-1185">Reference proteome</keyword>
<dbReference type="OrthoDB" id="2915840at2759"/>
<dbReference type="Gene3D" id="3.50.50.60">
    <property type="entry name" value="FAD/NAD(P)-binding domain"/>
    <property type="match status" value="1"/>
</dbReference>
<organism evidence="5 6">
    <name type="scientific">Heterodermia speciosa</name>
    <dbReference type="NCBI Taxonomy" id="116794"/>
    <lineage>
        <taxon>Eukaryota</taxon>
        <taxon>Fungi</taxon>
        <taxon>Dikarya</taxon>
        <taxon>Ascomycota</taxon>
        <taxon>Pezizomycotina</taxon>
        <taxon>Lecanoromycetes</taxon>
        <taxon>OSLEUM clade</taxon>
        <taxon>Lecanoromycetidae</taxon>
        <taxon>Caliciales</taxon>
        <taxon>Physciaceae</taxon>
        <taxon>Heterodermia</taxon>
    </lineage>
</organism>
<dbReference type="Proteomes" id="UP000664521">
    <property type="component" value="Unassembled WGS sequence"/>
</dbReference>
<keyword evidence="5" id="KW-0503">Monooxygenase</keyword>
<evidence type="ECO:0000256" key="1">
    <source>
        <dbReference type="ARBA" id="ARBA00022630"/>
    </source>
</evidence>
<dbReference type="InterPro" id="IPR036188">
    <property type="entry name" value="FAD/NAD-bd_sf"/>
</dbReference>
<dbReference type="Pfam" id="PF07992">
    <property type="entry name" value="Pyr_redox_2"/>
    <property type="match status" value="1"/>
</dbReference>
<accession>A0A8H3FJG6</accession>
<evidence type="ECO:0000313" key="5">
    <source>
        <dbReference type="EMBL" id="CAF9925684.1"/>
    </source>
</evidence>
<evidence type="ECO:0000256" key="3">
    <source>
        <dbReference type="ARBA" id="ARBA00023002"/>
    </source>
</evidence>
<gene>
    <name evidence="5" type="primary">FMO1_2</name>
    <name evidence="5" type="ORF">HETSPECPRED_005896</name>
</gene>
<keyword evidence="3" id="KW-0560">Oxidoreductase</keyword>
<dbReference type="PANTHER" id="PTHR23023">
    <property type="entry name" value="DIMETHYLANILINE MONOOXYGENASE"/>
    <property type="match status" value="1"/>
</dbReference>
<feature type="domain" description="FAD/NAD(P)-binding" evidence="4">
    <location>
        <begin position="11"/>
        <end position="238"/>
    </location>
</feature>
<name>A0A8H3FJG6_9LECA</name>
<dbReference type="EMBL" id="CAJPDS010000039">
    <property type="protein sequence ID" value="CAF9925684.1"/>
    <property type="molecule type" value="Genomic_DNA"/>
</dbReference>
<keyword evidence="1" id="KW-0285">Flavoprotein</keyword>
<comment type="caution">
    <text evidence="5">The sequence shown here is derived from an EMBL/GenBank/DDBJ whole genome shotgun (WGS) entry which is preliminary data.</text>
</comment>
<evidence type="ECO:0000259" key="4">
    <source>
        <dbReference type="Pfam" id="PF07992"/>
    </source>
</evidence>
<dbReference type="AlphaFoldDB" id="A0A8H3FJG6"/>
<dbReference type="GO" id="GO:0004497">
    <property type="term" value="F:monooxygenase activity"/>
    <property type="evidence" value="ECO:0007669"/>
    <property type="project" value="UniProtKB-KW"/>
</dbReference>
<dbReference type="InterPro" id="IPR050346">
    <property type="entry name" value="FMO-like"/>
</dbReference>
<evidence type="ECO:0000256" key="2">
    <source>
        <dbReference type="ARBA" id="ARBA00022827"/>
    </source>
</evidence>
<dbReference type="InterPro" id="IPR023753">
    <property type="entry name" value="FAD/NAD-binding_dom"/>
</dbReference>